<keyword evidence="2" id="KW-1185">Reference proteome</keyword>
<dbReference type="RefSeq" id="WP_263126015.1">
    <property type="nucleotide sequence ID" value="NZ_CP106753.1"/>
</dbReference>
<dbReference type="Proteomes" id="UP001061302">
    <property type="component" value="Chromosome"/>
</dbReference>
<evidence type="ECO:0000313" key="2">
    <source>
        <dbReference type="Proteomes" id="UP001061302"/>
    </source>
</evidence>
<dbReference type="EMBL" id="CP106753">
    <property type="protein sequence ID" value="UXY16633.1"/>
    <property type="molecule type" value="Genomic_DNA"/>
</dbReference>
<evidence type="ECO:0000313" key="1">
    <source>
        <dbReference type="EMBL" id="UXY16633.1"/>
    </source>
</evidence>
<name>A0ABY6DXR9_9NEIS</name>
<reference evidence="1" key="1">
    <citation type="submission" date="2022-10" db="EMBL/GenBank/DDBJ databases">
        <title>Chitiniphilus purpureus sp. nov., a novel chitin-degrading bacterium isolated from crawfish pond sediment.</title>
        <authorList>
            <person name="Li K."/>
        </authorList>
    </citation>
    <scope>NUCLEOTIDE SEQUENCE</scope>
    <source>
        <strain evidence="1">CD1</strain>
    </source>
</reference>
<gene>
    <name evidence="1" type="ORF">N8I74_06335</name>
</gene>
<protein>
    <recommendedName>
        <fullName evidence="3">Zorya protein ZorC EH domain-containing protein</fullName>
    </recommendedName>
</protein>
<proteinExistence type="predicted"/>
<organism evidence="1 2">
    <name type="scientific">Chitiniphilus purpureus</name>
    <dbReference type="NCBI Taxonomy" id="2981137"/>
    <lineage>
        <taxon>Bacteria</taxon>
        <taxon>Pseudomonadati</taxon>
        <taxon>Pseudomonadota</taxon>
        <taxon>Betaproteobacteria</taxon>
        <taxon>Neisseriales</taxon>
        <taxon>Chitinibacteraceae</taxon>
        <taxon>Chitiniphilus</taxon>
    </lineage>
</organism>
<accession>A0ABY6DXR9</accession>
<sequence>MFDFKGLVSALFSRQRPDGVHDYKSATMFMQELPESDLLQAHIEIVKALKQLNGNLRISLKERIRTVPYLDEKARPLQQHLVEVYFGRLIDEHIQPHQALPAVLAYWHQMAEGYRLCVKHAAQTGARNLDRQLQVFTLRALHLYNQEVKWGCLRYMEIDGRTWRNLNRLYLYAEQHQFATTPLQPYGNDEITDARREYLQAQMLVLSSPEKMQPSQIELAWQWLRRWCARIELESQIRPNRQLFAVNLASASAPKRLRRDMVGEHWRYWFTEALVLHVRSLCQEFELSEQPDARQHGLPAESTDPASLELMTRLINLWSRDVPAPVRRHERRAARRRVQVVRGLDNVIHFLHGLRALDAPPVHAEHWLLENESQGGYGVNYSGKSDDRLLVGEIIGLGATDARNFAVGVIRRITKRRDGQVQVGIERLSANPLVVELTPTQSQHSFLGLYASENGNAAQERVLMLPQTFFAAYREFRLAAQGKSYRIRLDPALEQTAYTAISRFSVLQRLSA</sequence>
<evidence type="ECO:0008006" key="3">
    <source>
        <dbReference type="Google" id="ProtNLM"/>
    </source>
</evidence>